<dbReference type="PANTHER" id="PTHR12203:SF35">
    <property type="entry name" value="PROTEIN O-GLUCOSYLTRANSFERASE 1"/>
    <property type="match status" value="1"/>
</dbReference>
<evidence type="ECO:0000313" key="3">
    <source>
        <dbReference type="EMBL" id="QQL49181.1"/>
    </source>
</evidence>
<name>A0A7T7JGF9_9SPHI</name>
<dbReference type="AlphaFoldDB" id="A0A7T7JGF9"/>
<dbReference type="SMART" id="SM00672">
    <property type="entry name" value="CAP10"/>
    <property type="match status" value="1"/>
</dbReference>
<keyword evidence="4" id="KW-1185">Reference proteome</keyword>
<proteinExistence type="predicted"/>
<organism evidence="3 4">
    <name type="scientific">Mucilaginibacter ginkgonis</name>
    <dbReference type="NCBI Taxonomy" id="2682091"/>
    <lineage>
        <taxon>Bacteria</taxon>
        <taxon>Pseudomonadati</taxon>
        <taxon>Bacteroidota</taxon>
        <taxon>Sphingobacteriia</taxon>
        <taxon>Sphingobacteriales</taxon>
        <taxon>Sphingobacteriaceae</taxon>
        <taxon>Mucilaginibacter</taxon>
    </lineage>
</organism>
<gene>
    <name evidence="3" type="ORF">GO620_013490</name>
</gene>
<dbReference type="Proteomes" id="UP000429232">
    <property type="component" value="Chromosome"/>
</dbReference>
<feature type="domain" description="Glycosyl transferase CAP10" evidence="2">
    <location>
        <begin position="73"/>
        <end position="309"/>
    </location>
</feature>
<evidence type="ECO:0000313" key="4">
    <source>
        <dbReference type="Proteomes" id="UP000429232"/>
    </source>
</evidence>
<dbReference type="GO" id="GO:0016740">
    <property type="term" value="F:transferase activity"/>
    <property type="evidence" value="ECO:0007669"/>
    <property type="project" value="UniProtKB-KW"/>
</dbReference>
<dbReference type="RefSeq" id="WP_157526861.1">
    <property type="nucleotide sequence ID" value="NZ_CP066775.1"/>
</dbReference>
<evidence type="ECO:0000259" key="2">
    <source>
        <dbReference type="SMART" id="SM00672"/>
    </source>
</evidence>
<dbReference type="Pfam" id="PF05686">
    <property type="entry name" value="Glyco_transf_90"/>
    <property type="match status" value="1"/>
</dbReference>
<dbReference type="EMBL" id="CP066775">
    <property type="protein sequence ID" value="QQL49181.1"/>
    <property type="molecule type" value="Genomic_DNA"/>
</dbReference>
<reference evidence="3 4" key="1">
    <citation type="submission" date="2020-12" db="EMBL/GenBank/DDBJ databases">
        <title>HMF7856_wgs.fasta genome submission.</title>
        <authorList>
            <person name="Kang H."/>
            <person name="Kim H."/>
            <person name="Joh K."/>
        </authorList>
    </citation>
    <scope>NUCLEOTIDE SEQUENCE [LARGE SCALE GENOMIC DNA]</scope>
    <source>
        <strain evidence="3 4">HMF7856</strain>
    </source>
</reference>
<dbReference type="InterPro" id="IPR006598">
    <property type="entry name" value="CAP10"/>
</dbReference>
<accession>A0A7T7JGF9</accession>
<dbReference type="KEGG" id="mgik:GO620_013490"/>
<protein>
    <submittedName>
        <fullName evidence="3">Lipopolysaccharide biosynthesis protein</fullName>
    </submittedName>
</protein>
<dbReference type="PANTHER" id="PTHR12203">
    <property type="entry name" value="KDEL LYS-ASP-GLU-LEU CONTAINING - RELATED"/>
    <property type="match status" value="1"/>
</dbReference>
<dbReference type="InterPro" id="IPR051091">
    <property type="entry name" value="O-Glucosyltr/Glycosyltrsf_90"/>
</dbReference>
<evidence type="ECO:0000256" key="1">
    <source>
        <dbReference type="ARBA" id="ARBA00022679"/>
    </source>
</evidence>
<sequence length="326" mass="37955">MKNAFRIKKLYRGKTAYYAKNLLRQLLPVSAYGKLLKRKLAQIENYDRTYLTSRVEYYNKLSPNNNAGSRAIALGDMKMFVSPKSYNFDTFEVSRYFSKRFKANFLFGDATHVEDVPTIQKSRPVVGDNKSAVLLNLDKYRHFVFVDDNISYADKKDMLIGRGVMTQPHRIRFMERYFGHPMCDLGQVNSGGNPQWHKPKISIQDHLQYKFILSLEGNDVATNLKWIMSSNSIAIMPKPKYETWFMEGTLQGGVHYIEINEDYSDLEDKLNWYLAHESEALKIVKNANAFARQFFDNKREELISLLVLEKYFYCTGQIPNYSLKDG</sequence>
<keyword evidence="1" id="KW-0808">Transferase</keyword>